<dbReference type="Proteomes" id="UP000094342">
    <property type="component" value="Unassembled WGS sequence"/>
</dbReference>
<dbReference type="EMBL" id="LYBW01000031">
    <property type="protein sequence ID" value="ODR93179.1"/>
    <property type="molecule type" value="Genomic_DNA"/>
</dbReference>
<name>A0A1E3VHV8_9HYPH</name>
<evidence type="ECO:0000313" key="1">
    <source>
        <dbReference type="EMBL" id="ODR93179.1"/>
    </source>
</evidence>
<keyword evidence="2" id="KW-1185">Reference proteome</keyword>
<accession>A0A1E3VHV8</accession>
<dbReference type="STRING" id="1752398.A8M32_01275"/>
<dbReference type="OrthoDB" id="8265361at2"/>
<evidence type="ECO:0000313" key="2">
    <source>
        <dbReference type="Proteomes" id="UP000094342"/>
    </source>
</evidence>
<dbReference type="AlphaFoldDB" id="A0A1E3VHV8"/>
<protein>
    <submittedName>
        <fullName evidence="1">Uncharacterized protein</fullName>
    </submittedName>
</protein>
<sequence length="243" mass="26965">MPSTSIADDFVCWSRMQSEAGQELDKIVQRKENERRAGGGLFFWGVGNAPSKAIPALARLKREVPIYFSIMKSKPKLADSAPSSVVVWRRYIDLHGMERPLPPSALITSRGNSGSGTQKTRHFALVCTWDEKLELKYGRPFDHHMYRNAGPNGGQIGASQVTALLTRDRSVNGAAAQYEVNLEARLTGGYWVRLTDPIPLSDSQIALYNCANVTSSIDWIEFVSELRQRAPTRVDSSLQLGLI</sequence>
<dbReference type="RefSeq" id="WP_069456592.1">
    <property type="nucleotide sequence ID" value="NZ_LYBW01000031.1"/>
</dbReference>
<reference evidence="2" key="1">
    <citation type="submission" date="2016-05" db="EMBL/GenBank/DDBJ databases">
        <authorList>
            <person name="Li Y."/>
        </authorList>
    </citation>
    <scope>NUCLEOTIDE SEQUENCE [LARGE SCALE GENOMIC DNA]</scope>
    <source>
        <strain evidence="2">YIC4027</strain>
    </source>
</reference>
<gene>
    <name evidence="1" type="ORF">A8M32_01275</name>
</gene>
<organism evidence="1 2">
    <name type="scientific">Sinorhizobium alkalisoli</name>
    <dbReference type="NCBI Taxonomy" id="1752398"/>
    <lineage>
        <taxon>Bacteria</taxon>
        <taxon>Pseudomonadati</taxon>
        <taxon>Pseudomonadota</taxon>
        <taxon>Alphaproteobacteria</taxon>
        <taxon>Hyphomicrobiales</taxon>
        <taxon>Rhizobiaceae</taxon>
        <taxon>Sinorhizobium/Ensifer group</taxon>
        <taxon>Sinorhizobium</taxon>
    </lineage>
</organism>
<comment type="caution">
    <text evidence="1">The sequence shown here is derived from an EMBL/GenBank/DDBJ whole genome shotgun (WGS) entry which is preliminary data.</text>
</comment>
<proteinExistence type="predicted"/>